<proteinExistence type="predicted"/>
<dbReference type="Proteomes" id="UP000054623">
    <property type="component" value="Unassembled WGS sequence"/>
</dbReference>
<evidence type="ECO:0000313" key="1">
    <source>
        <dbReference type="EMBL" id="KTE89447.1"/>
    </source>
</evidence>
<protein>
    <submittedName>
        <fullName evidence="1">Uncharacterized protein</fullName>
    </submittedName>
</protein>
<dbReference type="EMBL" id="LOCK01000083">
    <property type="protein sequence ID" value="KTE89447.1"/>
    <property type="molecule type" value="Genomic_DNA"/>
</dbReference>
<accession>A0A0W1JCB7</accession>
<gene>
    <name evidence="1" type="ORF">AT727_13710</name>
</gene>
<comment type="caution">
    <text evidence="1">The sequence shown here is derived from an EMBL/GenBank/DDBJ whole genome shotgun (WGS) entry which is preliminary data.</text>
</comment>
<sequence>MVKRANKTVQIPYIAFWAYSIDDIAPSRKQLNIETQQKERACFHNEDMPFLRITKYKFFGDPPLLEYVETARMMA</sequence>
<evidence type="ECO:0000313" key="2">
    <source>
        <dbReference type="Proteomes" id="UP000054623"/>
    </source>
</evidence>
<dbReference type="AlphaFoldDB" id="A0A0W1JCB7"/>
<organism evidence="1 2">
    <name type="scientific">Desulfitobacterium hafniense</name>
    <name type="common">Desulfitobacterium frappieri</name>
    <dbReference type="NCBI Taxonomy" id="49338"/>
    <lineage>
        <taxon>Bacteria</taxon>
        <taxon>Bacillati</taxon>
        <taxon>Bacillota</taxon>
        <taxon>Clostridia</taxon>
        <taxon>Eubacteriales</taxon>
        <taxon>Desulfitobacteriaceae</taxon>
        <taxon>Desulfitobacterium</taxon>
    </lineage>
</organism>
<name>A0A0W1JCB7_DESHA</name>
<reference evidence="1 2" key="1">
    <citation type="submission" date="2015-12" db="EMBL/GenBank/DDBJ databases">
        <title>Draft Genome Sequence of Desulfitobacterium hafniense Strain DH, a Sulfate-reducing Bacterium Isolated from Paddy Soils.</title>
        <authorList>
            <person name="Bao P."/>
            <person name="Zhang X."/>
            <person name="Li G."/>
        </authorList>
    </citation>
    <scope>NUCLEOTIDE SEQUENCE [LARGE SCALE GENOMIC DNA]</scope>
    <source>
        <strain evidence="1 2">DH</strain>
    </source>
</reference>